<keyword evidence="2" id="KW-1185">Reference proteome</keyword>
<name>A0AAD5R0X0_PARTN</name>
<dbReference type="Proteomes" id="UP001196413">
    <property type="component" value="Unassembled WGS sequence"/>
</dbReference>
<evidence type="ECO:0000313" key="2">
    <source>
        <dbReference type="Proteomes" id="UP001196413"/>
    </source>
</evidence>
<protein>
    <submittedName>
        <fullName evidence="1">Uncharacterized protein</fullName>
    </submittedName>
</protein>
<organism evidence="1 2">
    <name type="scientific">Parelaphostrongylus tenuis</name>
    <name type="common">Meningeal worm</name>
    <dbReference type="NCBI Taxonomy" id="148309"/>
    <lineage>
        <taxon>Eukaryota</taxon>
        <taxon>Metazoa</taxon>
        <taxon>Ecdysozoa</taxon>
        <taxon>Nematoda</taxon>
        <taxon>Chromadorea</taxon>
        <taxon>Rhabditida</taxon>
        <taxon>Rhabditina</taxon>
        <taxon>Rhabditomorpha</taxon>
        <taxon>Strongyloidea</taxon>
        <taxon>Metastrongylidae</taxon>
        <taxon>Parelaphostrongylus</taxon>
    </lineage>
</organism>
<gene>
    <name evidence="1" type="ORF">KIN20_028499</name>
</gene>
<proteinExistence type="predicted"/>
<comment type="caution">
    <text evidence="1">The sequence shown here is derived from an EMBL/GenBank/DDBJ whole genome shotgun (WGS) entry which is preliminary data.</text>
</comment>
<reference evidence="1" key="1">
    <citation type="submission" date="2021-06" db="EMBL/GenBank/DDBJ databases">
        <title>Parelaphostrongylus tenuis whole genome reference sequence.</title>
        <authorList>
            <person name="Garwood T.J."/>
            <person name="Larsen P.A."/>
            <person name="Fountain-Jones N.M."/>
            <person name="Garbe J.R."/>
            <person name="Macchietto M.G."/>
            <person name="Kania S.A."/>
            <person name="Gerhold R.W."/>
            <person name="Richards J.E."/>
            <person name="Wolf T.M."/>
        </authorList>
    </citation>
    <scope>NUCLEOTIDE SEQUENCE</scope>
    <source>
        <strain evidence="1">MNPRO001-30</strain>
        <tissue evidence="1">Meninges</tissue>
    </source>
</reference>
<dbReference type="EMBL" id="JAHQIW010005947">
    <property type="protein sequence ID" value="KAJ1367562.1"/>
    <property type="molecule type" value="Genomic_DNA"/>
</dbReference>
<accession>A0AAD5R0X0</accession>
<sequence length="109" mass="12487">MAISNGVHVVELPDVSDLVCRYSVNEGSKLSQCCNVDEDFKLFLARWQVENVIIVTTSVRRPAALSGYCGTAELVHRPSSHQYMAGRAKQNRYNLWELRFQQFLPYRAH</sequence>
<evidence type="ECO:0000313" key="1">
    <source>
        <dbReference type="EMBL" id="KAJ1367562.1"/>
    </source>
</evidence>
<dbReference type="AlphaFoldDB" id="A0AAD5R0X0"/>